<proteinExistence type="predicted"/>
<feature type="compositionally biased region" description="Polar residues" evidence="1">
    <location>
        <begin position="144"/>
        <end position="154"/>
    </location>
</feature>
<keyword evidence="4" id="KW-1185">Reference proteome</keyword>
<feature type="signal peptide" evidence="2">
    <location>
        <begin position="1"/>
        <end position="20"/>
    </location>
</feature>
<feature type="compositionally biased region" description="Basic and acidic residues" evidence="1">
    <location>
        <begin position="131"/>
        <end position="143"/>
    </location>
</feature>
<evidence type="ECO:0000256" key="1">
    <source>
        <dbReference type="SAM" id="MobiDB-lite"/>
    </source>
</evidence>
<keyword evidence="2" id="KW-0732">Signal</keyword>
<name>A0AAV2DSB7_9ROSI</name>
<reference evidence="3 4" key="1">
    <citation type="submission" date="2024-04" db="EMBL/GenBank/DDBJ databases">
        <authorList>
            <person name="Fracassetti M."/>
        </authorList>
    </citation>
    <scope>NUCLEOTIDE SEQUENCE [LARGE SCALE GENOMIC DNA]</scope>
</reference>
<evidence type="ECO:0000313" key="4">
    <source>
        <dbReference type="Proteomes" id="UP001497516"/>
    </source>
</evidence>
<feature type="region of interest" description="Disordered" evidence="1">
    <location>
        <begin position="131"/>
        <end position="154"/>
    </location>
</feature>
<dbReference type="EMBL" id="OZ034816">
    <property type="protein sequence ID" value="CAL1376521.1"/>
    <property type="molecule type" value="Genomic_DNA"/>
</dbReference>
<dbReference type="AlphaFoldDB" id="A0AAV2DSB7"/>
<dbReference type="Proteomes" id="UP001497516">
    <property type="component" value="Chromosome 3"/>
</dbReference>
<sequence>MLPLLLPLFHLSISLHLCNFFHLLPPPTPPPNLLSDYGLSTLSFHQSPTSLSGISALSLDLRLYNSLRLSPSSAATISLLSVSRSPGRICRRREPAEDEICLMLQRQGQQLRGRTQLVLFFDGRQSQVAIGEKRSRSEVREDSTFSGNDDSSRH</sequence>
<feature type="chain" id="PRO_5043740939" evidence="2">
    <location>
        <begin position="21"/>
        <end position="154"/>
    </location>
</feature>
<evidence type="ECO:0000256" key="2">
    <source>
        <dbReference type="SAM" id="SignalP"/>
    </source>
</evidence>
<gene>
    <name evidence="3" type="ORF">LTRI10_LOCUS18246</name>
</gene>
<protein>
    <submittedName>
        <fullName evidence="3">Uncharacterized protein</fullName>
    </submittedName>
</protein>
<organism evidence="3 4">
    <name type="scientific">Linum trigynum</name>
    <dbReference type="NCBI Taxonomy" id="586398"/>
    <lineage>
        <taxon>Eukaryota</taxon>
        <taxon>Viridiplantae</taxon>
        <taxon>Streptophyta</taxon>
        <taxon>Embryophyta</taxon>
        <taxon>Tracheophyta</taxon>
        <taxon>Spermatophyta</taxon>
        <taxon>Magnoliopsida</taxon>
        <taxon>eudicotyledons</taxon>
        <taxon>Gunneridae</taxon>
        <taxon>Pentapetalae</taxon>
        <taxon>rosids</taxon>
        <taxon>fabids</taxon>
        <taxon>Malpighiales</taxon>
        <taxon>Linaceae</taxon>
        <taxon>Linum</taxon>
    </lineage>
</organism>
<accession>A0AAV2DSB7</accession>
<evidence type="ECO:0000313" key="3">
    <source>
        <dbReference type="EMBL" id="CAL1376521.1"/>
    </source>
</evidence>